<dbReference type="PANTHER" id="PTHR38434:SF1">
    <property type="entry name" value="BLL2549 PROTEIN"/>
    <property type="match status" value="1"/>
</dbReference>
<feature type="transmembrane region" description="Helical" evidence="2">
    <location>
        <begin position="353"/>
        <end position="372"/>
    </location>
</feature>
<comment type="caution">
    <text evidence="3">The sequence shown here is derived from an EMBL/GenBank/DDBJ whole genome shotgun (WGS) entry which is preliminary data.</text>
</comment>
<keyword evidence="2" id="KW-0812">Transmembrane</keyword>
<dbReference type="EMBL" id="JACHIW010000001">
    <property type="protein sequence ID" value="MBB5155120.1"/>
    <property type="molecule type" value="Genomic_DNA"/>
</dbReference>
<dbReference type="InterPro" id="IPR019286">
    <property type="entry name" value="DUF2339_TM"/>
</dbReference>
<feature type="transmembrane region" description="Helical" evidence="2">
    <location>
        <begin position="533"/>
        <end position="553"/>
    </location>
</feature>
<feature type="transmembrane region" description="Helical" evidence="2">
    <location>
        <begin position="503"/>
        <end position="527"/>
    </location>
</feature>
<dbReference type="Pfam" id="PF10101">
    <property type="entry name" value="DUF2339"/>
    <property type="match status" value="1"/>
</dbReference>
<feature type="transmembrane region" description="Helical" evidence="2">
    <location>
        <begin position="227"/>
        <end position="243"/>
    </location>
</feature>
<evidence type="ECO:0000256" key="2">
    <source>
        <dbReference type="SAM" id="Phobius"/>
    </source>
</evidence>
<feature type="compositionally biased region" description="Low complexity" evidence="1">
    <location>
        <begin position="42"/>
        <end position="68"/>
    </location>
</feature>
<dbReference type="AlphaFoldDB" id="A0A840Q5G6"/>
<protein>
    <submittedName>
        <fullName evidence="3">Putative membrane protein</fullName>
    </submittedName>
</protein>
<accession>A0A840Q5G6</accession>
<feature type="transmembrane region" description="Helical" evidence="2">
    <location>
        <begin position="199"/>
        <end position="220"/>
    </location>
</feature>
<feature type="transmembrane region" description="Helical" evidence="2">
    <location>
        <begin position="471"/>
        <end position="491"/>
    </location>
</feature>
<organism evidence="3 4">
    <name type="scientific">Saccharopolyspora phatthalungensis</name>
    <dbReference type="NCBI Taxonomy" id="664693"/>
    <lineage>
        <taxon>Bacteria</taxon>
        <taxon>Bacillati</taxon>
        <taxon>Actinomycetota</taxon>
        <taxon>Actinomycetes</taxon>
        <taxon>Pseudonocardiales</taxon>
        <taxon>Pseudonocardiaceae</taxon>
        <taxon>Saccharopolyspora</taxon>
    </lineage>
</organism>
<feature type="transmembrane region" description="Helical" evidence="2">
    <location>
        <begin position="384"/>
        <end position="405"/>
    </location>
</feature>
<feature type="transmembrane region" description="Helical" evidence="2">
    <location>
        <begin position="434"/>
        <end position="451"/>
    </location>
</feature>
<evidence type="ECO:0000313" key="4">
    <source>
        <dbReference type="Proteomes" id="UP000584374"/>
    </source>
</evidence>
<feature type="transmembrane region" description="Helical" evidence="2">
    <location>
        <begin position="565"/>
        <end position="584"/>
    </location>
</feature>
<feature type="transmembrane region" description="Helical" evidence="2">
    <location>
        <begin position="590"/>
        <end position="612"/>
    </location>
</feature>
<dbReference type="RefSeq" id="WP_246470838.1">
    <property type="nucleotide sequence ID" value="NZ_JACHIW010000001.1"/>
</dbReference>
<reference evidence="3 4" key="1">
    <citation type="submission" date="2020-08" db="EMBL/GenBank/DDBJ databases">
        <title>Sequencing the genomes of 1000 actinobacteria strains.</title>
        <authorList>
            <person name="Klenk H.-P."/>
        </authorList>
    </citation>
    <scope>NUCLEOTIDE SEQUENCE [LARGE SCALE GENOMIC DNA]</scope>
    <source>
        <strain evidence="3 4">DSM 45584</strain>
    </source>
</reference>
<dbReference type="PANTHER" id="PTHR38434">
    <property type="entry name" value="BLL2549 PROTEIN"/>
    <property type="match status" value="1"/>
</dbReference>
<keyword evidence="2" id="KW-1133">Transmembrane helix</keyword>
<dbReference type="Proteomes" id="UP000584374">
    <property type="component" value="Unassembled WGS sequence"/>
</dbReference>
<name>A0A840Q5G6_9PSEU</name>
<evidence type="ECO:0000256" key="1">
    <source>
        <dbReference type="SAM" id="MobiDB-lite"/>
    </source>
</evidence>
<feature type="transmembrane region" description="Helical" evidence="2">
    <location>
        <begin position="411"/>
        <end position="429"/>
    </location>
</feature>
<feature type="transmembrane region" description="Helical" evidence="2">
    <location>
        <begin position="249"/>
        <end position="267"/>
    </location>
</feature>
<gene>
    <name evidence="3" type="ORF">BJ970_002654</name>
</gene>
<feature type="transmembrane region" description="Helical" evidence="2">
    <location>
        <begin position="303"/>
        <end position="321"/>
    </location>
</feature>
<keyword evidence="2" id="KW-0472">Membrane</keyword>
<proteinExistence type="predicted"/>
<feature type="transmembrane region" description="Helical" evidence="2">
    <location>
        <begin position="170"/>
        <end position="193"/>
    </location>
</feature>
<feature type="transmembrane region" description="Helical" evidence="2">
    <location>
        <begin position="274"/>
        <end position="297"/>
    </location>
</feature>
<evidence type="ECO:0000313" key="3">
    <source>
        <dbReference type="EMBL" id="MBB5155120.1"/>
    </source>
</evidence>
<keyword evidence="4" id="KW-1185">Reference proteome</keyword>
<feature type="transmembrane region" description="Helical" evidence="2">
    <location>
        <begin position="109"/>
        <end position="129"/>
    </location>
</feature>
<feature type="transmembrane region" description="Helical" evidence="2">
    <location>
        <begin position="141"/>
        <end position="158"/>
    </location>
</feature>
<feature type="region of interest" description="Disordered" evidence="1">
    <location>
        <begin position="42"/>
        <end position="100"/>
    </location>
</feature>
<feature type="transmembrane region" description="Helical" evidence="2">
    <location>
        <begin position="328"/>
        <end position="347"/>
    </location>
</feature>
<sequence>MSQPQPGETLQLVAGELHAIGQRLTYLGTMVQAQMQVSPQPFPAQQFQAAPEQQPAASQQSPAMPGQQHATAPESASQQPYPGLSPYPHTEGPTAPHRRFGSDLEPSRILAWVGAGVTLLGVVFLLVLAVQQDWLGPDARVAGGAVLAALLIAAGWWMHHRFAAEQSGGAGRIAVFALATTGFGALFLDVVAATALYDFLSVPTGLGTGFAVSVAGLALADRWRAQPLAIGVALSSAICAPMITRAADAVLLGFLLLLQVAAAPAQVRRGWPGLALAAGIPTVLAAFMASAVGAWVYDPALPIAIFAAAVLGVILAAITAGARPDADWTAIGLLIAAPIPAFLAGPLMLERPAAGTIGAGMVVLLLGIWGAGRFTPAFRGRLSARFVVAVGGMAAVAAVQTTLTFLDSSSWATALLCEALLLSVGGFLLRSPGVLLGATCYAIFGFLLTFFNELPIRALLWYGGGIGIRGLLAGLLIALVAIGLPIAGVRIGKLAKLPGSLPLWFASGVALLYGTASATMAACLLLVDARAGFLTGHILITLSWVVAAIALLLRGVRAKHLRIAGLVLIAVSLAKLLLFDLATLDGFARVIAFLCAGLILLAAGSAYARLLARAKPTP</sequence>